<dbReference type="Gene3D" id="1.25.10.10">
    <property type="entry name" value="Leucine-rich Repeat Variant"/>
    <property type="match status" value="1"/>
</dbReference>
<evidence type="ECO:0000313" key="1">
    <source>
        <dbReference type="EMBL" id="GAA3832316.1"/>
    </source>
</evidence>
<accession>A0ABP7J2F2</accession>
<dbReference type="Pfam" id="PF13646">
    <property type="entry name" value="HEAT_2"/>
    <property type="match status" value="1"/>
</dbReference>
<dbReference type="RefSeq" id="WP_344778222.1">
    <property type="nucleotide sequence ID" value="NZ_BAABAH010000017.1"/>
</dbReference>
<evidence type="ECO:0000313" key="2">
    <source>
        <dbReference type="Proteomes" id="UP001501821"/>
    </source>
</evidence>
<dbReference type="InterPro" id="IPR016024">
    <property type="entry name" value="ARM-type_fold"/>
</dbReference>
<protein>
    <recommendedName>
        <fullName evidence="3">HEAT repeat domain-containing protein</fullName>
    </recommendedName>
</protein>
<dbReference type="SUPFAM" id="SSF48371">
    <property type="entry name" value="ARM repeat"/>
    <property type="match status" value="1"/>
</dbReference>
<name>A0ABP7J2F2_9ACTN</name>
<sequence>MRSSHWGKSPKQSVEQACERWGQGAVVKGCTDLMNGKRVDDELILALGGPPAEWIRTGEPSGPDYWLRVWGARGLLYAWEDSARPAIIRALNDDAWRVRDMALKVVARHGIHEAAGQVAHLRDDPSARVRQSALRTEKALSG</sequence>
<dbReference type="InterPro" id="IPR011989">
    <property type="entry name" value="ARM-like"/>
</dbReference>
<dbReference type="Proteomes" id="UP001501821">
    <property type="component" value="Unassembled WGS sequence"/>
</dbReference>
<comment type="caution">
    <text evidence="1">The sequence shown here is derived from an EMBL/GenBank/DDBJ whole genome shotgun (WGS) entry which is preliminary data.</text>
</comment>
<reference evidence="2" key="1">
    <citation type="journal article" date="2019" name="Int. J. Syst. Evol. Microbiol.">
        <title>The Global Catalogue of Microorganisms (GCM) 10K type strain sequencing project: providing services to taxonomists for standard genome sequencing and annotation.</title>
        <authorList>
            <consortium name="The Broad Institute Genomics Platform"/>
            <consortium name="The Broad Institute Genome Sequencing Center for Infectious Disease"/>
            <person name="Wu L."/>
            <person name="Ma J."/>
        </authorList>
    </citation>
    <scope>NUCLEOTIDE SEQUENCE [LARGE SCALE GENOMIC DNA]</scope>
    <source>
        <strain evidence="2">JCM 16953</strain>
    </source>
</reference>
<dbReference type="EMBL" id="BAABAH010000017">
    <property type="protein sequence ID" value="GAA3832316.1"/>
    <property type="molecule type" value="Genomic_DNA"/>
</dbReference>
<keyword evidence="2" id="KW-1185">Reference proteome</keyword>
<gene>
    <name evidence="1" type="ORF">GCM10022242_36860</name>
</gene>
<organism evidence="1 2">
    <name type="scientific">Nocardioides panacisoli</name>
    <dbReference type="NCBI Taxonomy" id="627624"/>
    <lineage>
        <taxon>Bacteria</taxon>
        <taxon>Bacillati</taxon>
        <taxon>Actinomycetota</taxon>
        <taxon>Actinomycetes</taxon>
        <taxon>Propionibacteriales</taxon>
        <taxon>Nocardioidaceae</taxon>
        <taxon>Nocardioides</taxon>
    </lineage>
</organism>
<proteinExistence type="predicted"/>
<evidence type="ECO:0008006" key="3">
    <source>
        <dbReference type="Google" id="ProtNLM"/>
    </source>
</evidence>